<proteinExistence type="predicted"/>
<dbReference type="EMBL" id="JAZGQL010000031">
    <property type="protein sequence ID" value="MEE6311139.1"/>
    <property type="molecule type" value="Genomic_DNA"/>
</dbReference>
<comment type="caution">
    <text evidence="1">The sequence shown here is derived from an EMBL/GenBank/DDBJ whole genome shotgun (WGS) entry which is preliminary data.</text>
</comment>
<accession>A0ABU7SMG9</accession>
<reference evidence="1 2" key="1">
    <citation type="submission" date="2024-01" db="EMBL/GenBank/DDBJ databases">
        <title>Genome insights into Plantactinospora veratri sp. nov.</title>
        <authorList>
            <person name="Wang L."/>
        </authorList>
    </citation>
    <scope>NUCLEOTIDE SEQUENCE [LARGE SCALE GENOMIC DNA]</scope>
    <source>
        <strain evidence="1 2">NEAU-FHS4</strain>
    </source>
</reference>
<keyword evidence="2" id="KW-1185">Reference proteome</keyword>
<organism evidence="1 2">
    <name type="scientific">Plantactinospora veratri</name>
    <dbReference type="NCBI Taxonomy" id="1436122"/>
    <lineage>
        <taxon>Bacteria</taxon>
        <taxon>Bacillati</taxon>
        <taxon>Actinomycetota</taxon>
        <taxon>Actinomycetes</taxon>
        <taxon>Micromonosporales</taxon>
        <taxon>Micromonosporaceae</taxon>
        <taxon>Plantactinospora</taxon>
    </lineage>
</organism>
<evidence type="ECO:0000313" key="1">
    <source>
        <dbReference type="EMBL" id="MEE6311139.1"/>
    </source>
</evidence>
<protein>
    <submittedName>
        <fullName evidence="1">Uncharacterized protein</fullName>
    </submittedName>
</protein>
<dbReference type="Proteomes" id="UP001339911">
    <property type="component" value="Unassembled WGS sequence"/>
</dbReference>
<gene>
    <name evidence="1" type="ORF">V1634_30340</name>
</gene>
<evidence type="ECO:0000313" key="2">
    <source>
        <dbReference type="Proteomes" id="UP001339911"/>
    </source>
</evidence>
<dbReference type="RefSeq" id="WP_331211147.1">
    <property type="nucleotide sequence ID" value="NZ_JAZGQL010000031.1"/>
</dbReference>
<name>A0ABU7SMG9_9ACTN</name>
<sequence>MPLPRSGDVLHVTRAASVQFAEPIYFRVIRVHDWPTYHGWVWLDGYELNPSGDAVERRSIFVQINGLRHLQTNAGRHNYPQARRPALTNSNTLAARVRVG</sequence>